<dbReference type="AlphaFoldDB" id="A0A5D3DD69"/>
<evidence type="ECO:0000313" key="3">
    <source>
        <dbReference type="EMBL" id="TYK21400.1"/>
    </source>
</evidence>
<protein>
    <recommendedName>
        <fullName evidence="1">DUF4216 domain-containing protein</fullName>
    </recommendedName>
</protein>
<proteinExistence type="predicted"/>
<dbReference type="OrthoDB" id="1878503at2759"/>
<evidence type="ECO:0000259" key="1">
    <source>
        <dbReference type="Pfam" id="PF13952"/>
    </source>
</evidence>
<comment type="caution">
    <text evidence="3">The sequence shown here is derived from an EMBL/GenBank/DDBJ whole genome shotgun (WGS) entry which is preliminary data.</text>
</comment>
<sequence>MKQWVGCEKVEGRGQWFTKRKLWGALISVRYKKKTKRWGRCCRRNKIEGGVLSKREGGGVEDGAHVELVYKSINKLHFWFTEEPVILANQAHQVFYLEDPQNDERIEDDTLCRLDVDPIVVERLVMRHVANDFIDDEDAQLSP</sequence>
<accession>A0A5D3DD69</accession>
<gene>
    <name evidence="3" type="ORF">E5676_scaffold609G00470</name>
    <name evidence="2" type="ORF">E6C27_scaffold60G002730</name>
</gene>
<dbReference type="Proteomes" id="UP000321947">
    <property type="component" value="Unassembled WGS sequence"/>
</dbReference>
<dbReference type="InterPro" id="IPR025312">
    <property type="entry name" value="DUF4216"/>
</dbReference>
<evidence type="ECO:0000313" key="4">
    <source>
        <dbReference type="Proteomes" id="UP000321393"/>
    </source>
</evidence>
<evidence type="ECO:0000313" key="2">
    <source>
        <dbReference type="EMBL" id="KAA0051844.1"/>
    </source>
</evidence>
<reference evidence="4 5" key="1">
    <citation type="submission" date="2019-08" db="EMBL/GenBank/DDBJ databases">
        <title>Draft genome sequences of two oriental melons (Cucumis melo L. var makuwa).</title>
        <authorList>
            <person name="Kwon S.-Y."/>
        </authorList>
    </citation>
    <scope>NUCLEOTIDE SEQUENCE [LARGE SCALE GENOMIC DNA]</scope>
    <source>
        <strain evidence="5">cv. Chang Bougi</strain>
        <strain evidence="4">cv. SW 3</strain>
        <tissue evidence="3">Leaf</tissue>
    </source>
</reference>
<dbReference type="Pfam" id="PF13952">
    <property type="entry name" value="DUF4216"/>
    <property type="match status" value="1"/>
</dbReference>
<name>A0A5D3DD69_CUCMM</name>
<dbReference type="EMBL" id="SSTD01005662">
    <property type="protein sequence ID" value="TYK21400.1"/>
    <property type="molecule type" value="Genomic_DNA"/>
</dbReference>
<feature type="domain" description="DUF4216" evidence="1">
    <location>
        <begin position="67"/>
        <end position="103"/>
    </location>
</feature>
<dbReference type="Proteomes" id="UP000321393">
    <property type="component" value="Unassembled WGS sequence"/>
</dbReference>
<dbReference type="EMBL" id="SSTE01011134">
    <property type="protein sequence ID" value="KAA0051844.1"/>
    <property type="molecule type" value="Genomic_DNA"/>
</dbReference>
<organism evidence="3 5">
    <name type="scientific">Cucumis melo var. makuwa</name>
    <name type="common">Oriental melon</name>
    <dbReference type="NCBI Taxonomy" id="1194695"/>
    <lineage>
        <taxon>Eukaryota</taxon>
        <taxon>Viridiplantae</taxon>
        <taxon>Streptophyta</taxon>
        <taxon>Embryophyta</taxon>
        <taxon>Tracheophyta</taxon>
        <taxon>Spermatophyta</taxon>
        <taxon>Magnoliopsida</taxon>
        <taxon>eudicotyledons</taxon>
        <taxon>Gunneridae</taxon>
        <taxon>Pentapetalae</taxon>
        <taxon>rosids</taxon>
        <taxon>fabids</taxon>
        <taxon>Cucurbitales</taxon>
        <taxon>Cucurbitaceae</taxon>
        <taxon>Benincaseae</taxon>
        <taxon>Cucumis</taxon>
    </lineage>
</organism>
<evidence type="ECO:0000313" key="5">
    <source>
        <dbReference type="Proteomes" id="UP000321947"/>
    </source>
</evidence>